<keyword evidence="3" id="KW-1185">Reference proteome</keyword>
<feature type="domain" description="DUF2007" evidence="1">
    <location>
        <begin position="11"/>
        <end position="70"/>
    </location>
</feature>
<dbReference type="Pfam" id="PF09413">
    <property type="entry name" value="DUF2007"/>
    <property type="match status" value="1"/>
</dbReference>
<protein>
    <submittedName>
        <fullName evidence="2">DUF2007 domain-containing protein</fullName>
    </submittedName>
</protein>
<dbReference type="SUPFAM" id="SSF54913">
    <property type="entry name" value="GlnB-like"/>
    <property type="match status" value="1"/>
</dbReference>
<name>A0ABY5GZZ4_9GAMM</name>
<proteinExistence type="predicted"/>
<accession>A0ABY5GZZ4</accession>
<dbReference type="Proteomes" id="UP001059950">
    <property type="component" value="Chromosome"/>
</dbReference>
<dbReference type="InterPro" id="IPR018551">
    <property type="entry name" value="DUF2007"/>
</dbReference>
<dbReference type="EMBL" id="CP073344">
    <property type="protein sequence ID" value="UTW04802.1"/>
    <property type="molecule type" value="Genomic_DNA"/>
</dbReference>
<reference evidence="2" key="1">
    <citation type="submission" date="2021-04" db="EMBL/GenBank/DDBJ databases">
        <title>Oceanospirillales bacteria with DddD are important DMSP degraders in coastal seawater.</title>
        <authorList>
            <person name="Liu J."/>
        </authorList>
    </citation>
    <scope>NUCLEOTIDE SEQUENCE</scope>
    <source>
        <strain evidence="2">GY6</strain>
    </source>
</reference>
<gene>
    <name evidence="2" type="ORF">KDX31_07330</name>
</gene>
<evidence type="ECO:0000259" key="1">
    <source>
        <dbReference type="Pfam" id="PF09413"/>
    </source>
</evidence>
<sequence>MNDAKLVTVASYSFPYEAHMARARLEASGIPVFVADEYTVNMQWLYSNAIGGVKVQVPLRFANQAKAILAQDYSDLLDEEFGKDEVVCPKCGSADVEPFTKGKRPAFVVFLLLGFPLFFCRHGIRCKSCGQFSQT</sequence>
<evidence type="ECO:0000313" key="3">
    <source>
        <dbReference type="Proteomes" id="UP001059950"/>
    </source>
</evidence>
<organism evidence="2 3">
    <name type="scientific">Amphritea atlantica</name>
    <dbReference type="NCBI Taxonomy" id="355243"/>
    <lineage>
        <taxon>Bacteria</taxon>
        <taxon>Pseudomonadati</taxon>
        <taxon>Pseudomonadota</taxon>
        <taxon>Gammaproteobacteria</taxon>
        <taxon>Oceanospirillales</taxon>
        <taxon>Oceanospirillaceae</taxon>
        <taxon>Amphritea</taxon>
    </lineage>
</organism>
<dbReference type="InterPro" id="IPR011322">
    <property type="entry name" value="N-reg_PII-like_a/b"/>
</dbReference>
<evidence type="ECO:0000313" key="2">
    <source>
        <dbReference type="EMBL" id="UTW04802.1"/>
    </source>
</evidence>